<protein>
    <submittedName>
        <fullName evidence="1">Glycosyl transferase, group 1:PHP-like protein</fullName>
    </submittedName>
</protein>
<organism evidence="1 2">
    <name type="scientific">Lentisphaera araneosa HTCC2155</name>
    <dbReference type="NCBI Taxonomy" id="313628"/>
    <lineage>
        <taxon>Bacteria</taxon>
        <taxon>Pseudomonadati</taxon>
        <taxon>Lentisphaerota</taxon>
        <taxon>Lentisphaeria</taxon>
        <taxon>Lentisphaerales</taxon>
        <taxon>Lentisphaeraceae</taxon>
        <taxon>Lentisphaera</taxon>
    </lineage>
</organism>
<name>A6DKA5_9BACT</name>
<dbReference type="RefSeq" id="WP_007278318.1">
    <property type="nucleotide sequence ID" value="NZ_ABCK01000007.1"/>
</dbReference>
<evidence type="ECO:0000313" key="2">
    <source>
        <dbReference type="Proteomes" id="UP000004947"/>
    </source>
</evidence>
<keyword evidence="2" id="KW-1185">Reference proteome</keyword>
<dbReference type="OrthoDB" id="9802525at2"/>
<dbReference type="eggNOG" id="COG0613">
    <property type="taxonomic scope" value="Bacteria"/>
</dbReference>
<proteinExistence type="predicted"/>
<gene>
    <name evidence="1" type="ORF">LNTAR_00340</name>
</gene>
<dbReference type="Gene3D" id="3.20.20.140">
    <property type="entry name" value="Metal-dependent hydrolases"/>
    <property type="match status" value="1"/>
</dbReference>
<evidence type="ECO:0000313" key="1">
    <source>
        <dbReference type="EMBL" id="EDM27803.1"/>
    </source>
</evidence>
<dbReference type="Proteomes" id="UP000004947">
    <property type="component" value="Unassembled WGS sequence"/>
</dbReference>
<reference evidence="1 2" key="1">
    <citation type="journal article" date="2010" name="J. Bacteriol.">
        <title>Genome sequence of Lentisphaera araneosa HTCC2155T, the type species of the order Lentisphaerales in the phylum Lentisphaerae.</title>
        <authorList>
            <person name="Thrash J.C."/>
            <person name="Cho J.C."/>
            <person name="Vergin K.L."/>
            <person name="Morris R.M."/>
            <person name="Giovannoni S.J."/>
        </authorList>
    </citation>
    <scope>NUCLEOTIDE SEQUENCE [LARGE SCALE GENOMIC DNA]</scope>
    <source>
        <strain evidence="1 2">HTCC2155</strain>
    </source>
</reference>
<sequence>MKSQYKKNLHFDYQKALIDLRGPYQEHKHKLKIDLHCHDYNSDVPDELWGRLLQLRETWVTSEELFDCLKRNRTDVTTITNHNNARSCWDMLEKGHDVLPGAEFTCFFEEYNLYLHVLAYGFSPAQEEKLNELRKNIFAFAAYCRKHEIPTILPHPLYFYSKGKEPPMEAYEKLALIFERFEGLNGQRDIWQNLLTVEWIRSLTPEKIEALEKKHNISSDIYCRNPYKKSISGGTDDHLGILAGSCGTTLYVDDIITGTRMLKPSELALEAIWRGNFHPYGNIADEEKLTIAFLDYLCQVVLNMKDPGLVRLLIHKGSLKDKAACFILGNGLLELQRHKYTTKYLKTFHKALQGHKPSFLLGLAAPKEYKQFITPLVALSQASKSNDREKFENELHKLVPNMFTKVSKLIGDRVQSEITHFQKRREFKSPKFEVPLHLRHLFKNFTKNDQGFNLGKTLDKLSFPALFSLILTSAKLVASRALNSNHDFLNKFAHHLGRYEKDNKILWLIDGHEYYKDTKAWSDLKSRCENAAINIEFMICSQGIPTDPKIKYTHSLTTLDLQEELVPEKIAIPDWFELHTSFKEGDFDQVICTGEVMGLAGLFLQQAFSIPVSLHIQTDWLARIDHPSKPTPYFSQVRRYLRAFYGIFDNLLCSSEAVHKRLLHQDMDFKEEEIDFFAETSLPKCLFPKNHCSLEPPAEEKAKSSSFFEDFLKV</sequence>
<dbReference type="GO" id="GO:0016740">
    <property type="term" value="F:transferase activity"/>
    <property type="evidence" value="ECO:0007669"/>
    <property type="project" value="UniProtKB-KW"/>
</dbReference>
<dbReference type="STRING" id="313628.LNTAR_00340"/>
<dbReference type="InterPro" id="IPR016195">
    <property type="entry name" value="Pol/histidinol_Pase-like"/>
</dbReference>
<dbReference type="SUPFAM" id="SSF89550">
    <property type="entry name" value="PHP domain-like"/>
    <property type="match status" value="1"/>
</dbReference>
<dbReference type="eggNOG" id="COG0438">
    <property type="taxonomic scope" value="Bacteria"/>
</dbReference>
<accession>A6DKA5</accession>
<comment type="caution">
    <text evidence="1">The sequence shown here is derived from an EMBL/GenBank/DDBJ whole genome shotgun (WGS) entry which is preliminary data.</text>
</comment>
<keyword evidence="1" id="KW-0808">Transferase</keyword>
<dbReference type="AlphaFoldDB" id="A6DKA5"/>
<dbReference type="EMBL" id="ABCK01000007">
    <property type="protein sequence ID" value="EDM27803.1"/>
    <property type="molecule type" value="Genomic_DNA"/>
</dbReference>